<dbReference type="EMBL" id="ADVG01000002">
    <property type="protein sequence ID" value="EFH86338.1"/>
    <property type="molecule type" value="Genomic_DNA"/>
</dbReference>
<dbReference type="AlphaFoldDB" id="D6TKN8"/>
<comment type="caution">
    <text evidence="1">The sequence shown here is derived from an EMBL/GenBank/DDBJ whole genome shotgun (WGS) entry which is preliminary data.</text>
</comment>
<keyword evidence="2" id="KW-1185">Reference proteome</keyword>
<dbReference type="Proteomes" id="UP000004508">
    <property type="component" value="Unassembled WGS sequence"/>
</dbReference>
<evidence type="ECO:0000313" key="2">
    <source>
        <dbReference type="Proteomes" id="UP000004508"/>
    </source>
</evidence>
<protein>
    <submittedName>
        <fullName evidence="1">Uncharacterized protein</fullName>
    </submittedName>
</protein>
<evidence type="ECO:0000313" key="1">
    <source>
        <dbReference type="EMBL" id="EFH86338.1"/>
    </source>
</evidence>
<accession>D6TKN8</accession>
<sequence length="98" mass="10963">MTKPLSVIWICSTHASQNNQQFPHTTKAGQFHCDQLTQTRSSISRFGFPRLPDLQEMSIRIVEEGPCLVAVMGRWGDKFGSARAKDLIGSRAVRNPYG</sequence>
<organism evidence="1 2">
    <name type="scientific">Ktedonobacter racemifer DSM 44963</name>
    <dbReference type="NCBI Taxonomy" id="485913"/>
    <lineage>
        <taxon>Bacteria</taxon>
        <taxon>Bacillati</taxon>
        <taxon>Chloroflexota</taxon>
        <taxon>Ktedonobacteria</taxon>
        <taxon>Ktedonobacterales</taxon>
        <taxon>Ktedonobacteraceae</taxon>
        <taxon>Ktedonobacter</taxon>
    </lineage>
</organism>
<name>D6TKN8_KTERA</name>
<reference evidence="1 2" key="1">
    <citation type="journal article" date="2011" name="Stand. Genomic Sci.">
        <title>Non-contiguous finished genome sequence and contextual data of the filamentous soil bacterium Ktedonobacter racemifer type strain (SOSP1-21).</title>
        <authorList>
            <person name="Chang Y.J."/>
            <person name="Land M."/>
            <person name="Hauser L."/>
            <person name="Chertkov O."/>
            <person name="Del Rio T.G."/>
            <person name="Nolan M."/>
            <person name="Copeland A."/>
            <person name="Tice H."/>
            <person name="Cheng J.F."/>
            <person name="Lucas S."/>
            <person name="Han C."/>
            <person name="Goodwin L."/>
            <person name="Pitluck S."/>
            <person name="Ivanova N."/>
            <person name="Ovchinikova G."/>
            <person name="Pati A."/>
            <person name="Chen A."/>
            <person name="Palaniappan K."/>
            <person name="Mavromatis K."/>
            <person name="Liolios K."/>
            <person name="Brettin T."/>
            <person name="Fiebig A."/>
            <person name="Rohde M."/>
            <person name="Abt B."/>
            <person name="Goker M."/>
            <person name="Detter J.C."/>
            <person name="Woyke T."/>
            <person name="Bristow J."/>
            <person name="Eisen J.A."/>
            <person name="Markowitz V."/>
            <person name="Hugenholtz P."/>
            <person name="Kyrpides N.C."/>
            <person name="Klenk H.P."/>
            <person name="Lapidus A."/>
        </authorList>
    </citation>
    <scope>NUCLEOTIDE SEQUENCE [LARGE SCALE GENOMIC DNA]</scope>
    <source>
        <strain evidence="2">DSM 44963</strain>
    </source>
</reference>
<proteinExistence type="predicted"/>
<gene>
    <name evidence="1" type="ORF">Krac_7631</name>
</gene>
<dbReference type="InParanoid" id="D6TKN8"/>